<dbReference type="Proteomes" id="UP000006057">
    <property type="component" value="Chromosome"/>
</dbReference>
<dbReference type="OrthoDB" id="135105at2"/>
<dbReference type="Gene3D" id="3.40.50.300">
    <property type="entry name" value="P-loop containing nucleotide triphosphate hydrolases"/>
    <property type="match status" value="1"/>
</dbReference>
<dbReference type="KEGG" id="mcb:Mycch_4221"/>
<dbReference type="EMBL" id="CP003053">
    <property type="protein sequence ID" value="AFM18937.1"/>
    <property type="molecule type" value="Genomic_DNA"/>
</dbReference>
<evidence type="ECO:0000313" key="3">
    <source>
        <dbReference type="Proteomes" id="UP000006057"/>
    </source>
</evidence>
<dbReference type="PANTHER" id="PTHR46312">
    <property type="entry name" value="NACHT DOMAIN-CONTAINING PROTEIN"/>
    <property type="match status" value="1"/>
</dbReference>
<dbReference type="eggNOG" id="COG5635">
    <property type="taxonomic scope" value="Bacteria"/>
</dbReference>
<dbReference type="AlphaFoldDB" id="I4BNT0"/>
<evidence type="ECO:0000259" key="1">
    <source>
        <dbReference type="Pfam" id="PF05729"/>
    </source>
</evidence>
<evidence type="ECO:0000313" key="2">
    <source>
        <dbReference type="EMBL" id="AFM18937.1"/>
    </source>
</evidence>
<gene>
    <name evidence="2" type="ordered locus">Mycch_4221</name>
</gene>
<reference evidence="2 3" key="1">
    <citation type="submission" date="2012-06" db="EMBL/GenBank/DDBJ databases">
        <title>Complete sequence of chromosome of Mycobacterium chubuense NBB4.</title>
        <authorList>
            <consortium name="US DOE Joint Genome Institute"/>
            <person name="Lucas S."/>
            <person name="Han J."/>
            <person name="Lapidus A."/>
            <person name="Cheng J.-F."/>
            <person name="Goodwin L."/>
            <person name="Pitluck S."/>
            <person name="Peters L."/>
            <person name="Mikhailova N."/>
            <person name="Teshima H."/>
            <person name="Detter J.C."/>
            <person name="Han C."/>
            <person name="Tapia R."/>
            <person name="Land M."/>
            <person name="Hauser L."/>
            <person name="Kyrpides N."/>
            <person name="Ivanova N."/>
            <person name="Pagani I."/>
            <person name="Mattes T."/>
            <person name="Holmes A."/>
            <person name="Rutledge P."/>
            <person name="Paulsen I."/>
            <person name="Coleman N."/>
            <person name="Woyke T."/>
        </authorList>
    </citation>
    <scope>NUCLEOTIDE SEQUENCE [LARGE SCALE GENOMIC DNA]</scope>
    <source>
        <strain evidence="2 3">NBB4</strain>
    </source>
</reference>
<dbReference type="HOGENOM" id="CLU_310327_0_0_11"/>
<dbReference type="SUPFAM" id="SSF52540">
    <property type="entry name" value="P-loop containing nucleoside triphosphate hydrolases"/>
    <property type="match status" value="1"/>
</dbReference>
<dbReference type="STRING" id="710421.Mycch_4221"/>
<name>I4BNT0_MYCCN</name>
<dbReference type="InterPro" id="IPR007111">
    <property type="entry name" value="NACHT_NTPase"/>
</dbReference>
<proteinExistence type="predicted"/>
<organism evidence="2 3">
    <name type="scientific">Mycolicibacterium chubuense (strain NBB4)</name>
    <name type="common">Mycobacterium chubuense</name>
    <dbReference type="NCBI Taxonomy" id="710421"/>
    <lineage>
        <taxon>Bacteria</taxon>
        <taxon>Bacillati</taxon>
        <taxon>Actinomycetota</taxon>
        <taxon>Actinomycetes</taxon>
        <taxon>Mycobacteriales</taxon>
        <taxon>Mycobacteriaceae</taxon>
        <taxon>Mycolicibacterium</taxon>
    </lineage>
</organism>
<dbReference type="PATRIC" id="fig|710421.3.peg.4215"/>
<dbReference type="Pfam" id="PF05729">
    <property type="entry name" value="NACHT"/>
    <property type="match status" value="1"/>
</dbReference>
<accession>I4BNT0</accession>
<protein>
    <submittedName>
        <fullName evidence="2">Putative NTPase (NACHT family)</fullName>
    </submittedName>
</protein>
<dbReference type="PANTHER" id="PTHR46312:SF2">
    <property type="entry name" value="NUCLEOTIDE-BINDING OLIGOMERIZATION DOMAIN-CONTAINING PROTEIN 2-LIKE"/>
    <property type="match status" value="1"/>
</dbReference>
<dbReference type="RefSeq" id="WP_014817408.1">
    <property type="nucleotide sequence ID" value="NC_018027.1"/>
</dbReference>
<feature type="domain" description="NACHT" evidence="1">
    <location>
        <begin position="261"/>
        <end position="414"/>
    </location>
</feature>
<sequence length="948" mass="106270">MEPTVVGAAAYGAVRVFSACSRGVQDANNSVAFAKRKYRLAGTYDVAWLDSDFAPSASEDGFTAEQIGDVGKFLTSDGVRPYLSLLAVACLTDEPDTSLIIQVKNGLSNEARKWNGARKKSWLKFADRIWDRLLELHQEVLPTVGPGAAYADDITYFEDFINTPLQRQASAPGGHTARFVKHLVNIGSDVERLRTAFDATTSVASHMSATALDPIITHTDTGKGTSADFELLYVDRSFVNYDDGRPLDSSLIAAGNTPFRLMVTGAPGAGKTTYLQHFRHRYCAEQARPVFVVRCREYAAINWDRTSLVDFALDRYNSEYSDDMEPSTIRDILALGRGALVLDGLDEVIDPLRRIDLSKRINALASLFPLASILITSREVGYDRAPVDARIFARVELKEFELDQALIYVKKWFKLVDKPQLTDAFIHDSEQVADIRLNPLMLSLLCLLYRESGSIPSRRLDIYEECARLLFKRWDSHRRIMVDGAIPDFSDLLMQEIARWYYTSPSAQGGLDETVIRGMLKHILVDQSGFPGNRAEEAAADFLEFCAGRAWLLGVTGSNDRGERLFSFTHKTFSEYFAAESFAINARDDADICTRIINTFTNDSSSVLPELLIQSYGKHSSQGAVRVLRKLVEDGAPTLLLLRLVEGTKLPAWAREQVFTQLQATWIFGAPNKAEFLALLQLNALAREQWVTGDLTENRQLREIFLSGWADVVLSGTSDRYASRWAESIQQLTAMTDIRELAGRDSSIWTWQVLEGDSVLPATETSHMFSCEGSFGVSPGLIWYGVERRLRYGKPPLNEKFVLECIRDAVTQIERRQGVESSLLRLVYALLLRGSSQTDWTVRWSGDLNDSPEFALFTYIALGLYEWAPEGRVKDRVSSLWDGALRELVQVRSAHLAGKKPSPEILAQAVRVLRALPERAALWTVGRQDLVVWDTPDWEDELLFPRRS</sequence>
<dbReference type="InterPro" id="IPR027417">
    <property type="entry name" value="P-loop_NTPase"/>
</dbReference>
<keyword evidence="3" id="KW-1185">Reference proteome</keyword>